<sequence length="159" mass="17617">MNVKETIENREEITRRFFLGWGSATIIGMASLAASLLTMLRMPIPSLMPGKAAKFKIGNKEDFPPGTTKYFEMEQVYVFADQKGISAMSAICTHLGCIVSKEQKQFVCPCHGSRYDLTGRVMQGPAPKNLSWYSVVMLPSAKLVVDRNKVVQPGTKLLV</sequence>
<dbReference type="Gene3D" id="2.102.10.10">
    <property type="entry name" value="Rieske [2Fe-2S] iron-sulphur domain"/>
    <property type="match status" value="1"/>
</dbReference>
<dbReference type="EMBL" id="LAZR01036757">
    <property type="protein sequence ID" value="KKL23997.1"/>
    <property type="molecule type" value="Genomic_DNA"/>
</dbReference>
<dbReference type="AlphaFoldDB" id="A0A0F9CC74"/>
<dbReference type="GO" id="GO:0046872">
    <property type="term" value="F:metal ion binding"/>
    <property type="evidence" value="ECO:0007669"/>
    <property type="project" value="UniProtKB-KW"/>
</dbReference>
<organism evidence="9">
    <name type="scientific">marine sediment metagenome</name>
    <dbReference type="NCBI Taxonomy" id="412755"/>
    <lineage>
        <taxon>unclassified sequences</taxon>
        <taxon>metagenomes</taxon>
        <taxon>ecological metagenomes</taxon>
    </lineage>
</organism>
<proteinExistence type="predicted"/>
<evidence type="ECO:0000256" key="3">
    <source>
        <dbReference type="ARBA" id="ARBA00023004"/>
    </source>
</evidence>
<keyword evidence="7" id="KW-1133">Transmembrane helix</keyword>
<keyword evidence="5" id="KW-1015">Disulfide bond</keyword>
<evidence type="ECO:0000259" key="8">
    <source>
        <dbReference type="PROSITE" id="PS51296"/>
    </source>
</evidence>
<dbReference type="GO" id="GO:0051537">
    <property type="term" value="F:2 iron, 2 sulfur cluster binding"/>
    <property type="evidence" value="ECO:0007669"/>
    <property type="project" value="UniProtKB-KW"/>
</dbReference>
<dbReference type="PROSITE" id="PS51296">
    <property type="entry name" value="RIESKE"/>
    <property type="match status" value="1"/>
</dbReference>
<keyword evidence="1" id="KW-0001">2Fe-2S</keyword>
<evidence type="ECO:0000256" key="1">
    <source>
        <dbReference type="ARBA" id="ARBA00022714"/>
    </source>
</evidence>
<comment type="cofactor">
    <cofactor evidence="6">
        <name>[2Fe-2S] cluster</name>
        <dbReference type="ChEBI" id="CHEBI:190135"/>
    </cofactor>
</comment>
<keyword evidence="7" id="KW-0472">Membrane</keyword>
<accession>A0A0F9CC74</accession>
<dbReference type="CDD" id="cd03467">
    <property type="entry name" value="Rieske"/>
    <property type="match status" value="1"/>
</dbReference>
<dbReference type="PANTHER" id="PTHR10134">
    <property type="entry name" value="CYTOCHROME B-C1 COMPLEX SUBUNIT RIESKE, MITOCHONDRIAL"/>
    <property type="match status" value="1"/>
</dbReference>
<evidence type="ECO:0000256" key="7">
    <source>
        <dbReference type="SAM" id="Phobius"/>
    </source>
</evidence>
<dbReference type="InterPro" id="IPR014349">
    <property type="entry name" value="Rieske_Fe-S_prot"/>
</dbReference>
<reference evidence="9" key="1">
    <citation type="journal article" date="2015" name="Nature">
        <title>Complex archaea that bridge the gap between prokaryotes and eukaryotes.</title>
        <authorList>
            <person name="Spang A."/>
            <person name="Saw J.H."/>
            <person name="Jorgensen S.L."/>
            <person name="Zaremba-Niedzwiedzka K."/>
            <person name="Martijn J."/>
            <person name="Lind A.E."/>
            <person name="van Eijk R."/>
            <person name="Schleper C."/>
            <person name="Guy L."/>
            <person name="Ettema T.J."/>
        </authorList>
    </citation>
    <scope>NUCLEOTIDE SEQUENCE</scope>
</reference>
<name>A0A0F9CC74_9ZZZZ</name>
<dbReference type="Pfam" id="PF00355">
    <property type="entry name" value="Rieske"/>
    <property type="match status" value="1"/>
</dbReference>
<dbReference type="InterPro" id="IPR017941">
    <property type="entry name" value="Rieske_2Fe-2S"/>
</dbReference>
<keyword evidence="2" id="KW-0479">Metal-binding</keyword>
<protein>
    <recommendedName>
        <fullName evidence="8">Rieske domain-containing protein</fullName>
    </recommendedName>
</protein>
<keyword evidence="4" id="KW-0411">Iron-sulfur</keyword>
<evidence type="ECO:0000313" key="9">
    <source>
        <dbReference type="EMBL" id="KKL23997.1"/>
    </source>
</evidence>
<dbReference type="GO" id="GO:0016020">
    <property type="term" value="C:membrane"/>
    <property type="evidence" value="ECO:0007669"/>
    <property type="project" value="InterPro"/>
</dbReference>
<feature type="transmembrane region" description="Helical" evidence="7">
    <location>
        <begin position="18"/>
        <end position="40"/>
    </location>
</feature>
<evidence type="ECO:0000256" key="4">
    <source>
        <dbReference type="ARBA" id="ARBA00023014"/>
    </source>
</evidence>
<gene>
    <name evidence="9" type="ORF">LCGC14_2419760</name>
</gene>
<keyword evidence="7" id="KW-0812">Transmembrane</keyword>
<dbReference type="PRINTS" id="PR00162">
    <property type="entry name" value="RIESKE"/>
</dbReference>
<dbReference type="InterPro" id="IPR005805">
    <property type="entry name" value="Rieske_Fe-S_prot_C"/>
</dbReference>
<evidence type="ECO:0000256" key="5">
    <source>
        <dbReference type="ARBA" id="ARBA00023157"/>
    </source>
</evidence>
<keyword evidence="3" id="KW-0408">Iron</keyword>
<dbReference type="SUPFAM" id="SSF50022">
    <property type="entry name" value="ISP domain"/>
    <property type="match status" value="1"/>
</dbReference>
<feature type="domain" description="Rieske" evidence="8">
    <location>
        <begin position="55"/>
        <end position="144"/>
    </location>
</feature>
<evidence type="ECO:0000256" key="2">
    <source>
        <dbReference type="ARBA" id="ARBA00022723"/>
    </source>
</evidence>
<evidence type="ECO:0000256" key="6">
    <source>
        <dbReference type="ARBA" id="ARBA00034078"/>
    </source>
</evidence>
<comment type="caution">
    <text evidence="9">The sequence shown here is derived from an EMBL/GenBank/DDBJ whole genome shotgun (WGS) entry which is preliminary data.</text>
</comment>
<dbReference type="InterPro" id="IPR036922">
    <property type="entry name" value="Rieske_2Fe-2S_sf"/>
</dbReference>